<sequence length="245" mass="27250">MAKNNFSDQRKKSATALRALATILSRKRVCSDVGPLNAAAEQCSLASAHGDKAWGYDITNLTFQLNSPKGTVPAKTTGFRIELNISMIGRFEGEPDDQFAKLEINVEKYAQGPAGAELKAAWHFDRHIIDTKKDSPHVTEDIHPLYHFQFGGARMTKIADQLGQTLLLDPPRLMHPPMDGILAVDFVLANYAGEIWKSLREDTQYANLIVPQFERFWKPYFDGVAGSWAKPRSIVSGFLCPFVIG</sequence>
<proteinExistence type="predicted"/>
<dbReference type="Proteomes" id="UP000187891">
    <property type="component" value="Unassembled WGS sequence"/>
</dbReference>
<dbReference type="STRING" id="1907666.DSM25559_3793"/>
<dbReference type="AlphaFoldDB" id="A0A1R3TXU7"/>
<dbReference type="RefSeq" id="WP_143239442.1">
    <property type="nucleotide sequence ID" value="NZ_FMUE01000010.1"/>
</dbReference>
<name>A0A1R3TXU7_9HYPH</name>
<evidence type="ECO:0000313" key="2">
    <source>
        <dbReference type="Proteomes" id="UP000187891"/>
    </source>
</evidence>
<dbReference type="EMBL" id="FMUE01000010">
    <property type="protein sequence ID" value="SCX31738.1"/>
    <property type="molecule type" value="Genomic_DNA"/>
</dbReference>
<protein>
    <submittedName>
        <fullName evidence="1">Uncharacterized protein</fullName>
    </submittedName>
</protein>
<accession>A0A1R3TXU7</accession>
<gene>
    <name evidence="1" type="ORF">DSM25559_3793</name>
</gene>
<evidence type="ECO:0000313" key="1">
    <source>
        <dbReference type="EMBL" id="SCX31738.1"/>
    </source>
</evidence>
<organism evidence="1 2">
    <name type="scientific">Agrobacterium rosae</name>
    <dbReference type="NCBI Taxonomy" id="1972867"/>
    <lineage>
        <taxon>Bacteria</taxon>
        <taxon>Pseudomonadati</taxon>
        <taxon>Pseudomonadota</taxon>
        <taxon>Alphaproteobacteria</taxon>
        <taxon>Hyphomicrobiales</taxon>
        <taxon>Rhizobiaceae</taxon>
        <taxon>Rhizobium/Agrobacterium group</taxon>
        <taxon>Agrobacterium</taxon>
    </lineage>
</organism>
<reference evidence="2" key="1">
    <citation type="submission" date="2016-10" db="EMBL/GenBank/DDBJ databases">
        <authorList>
            <person name="Wibberg D."/>
        </authorList>
    </citation>
    <scope>NUCLEOTIDE SEQUENCE [LARGE SCALE GENOMIC DNA]</scope>
</reference>